<accession>A0A6N0NYK4</accession>
<name>A0A6N0NYK4_9CREN</name>
<dbReference type="PANTHER" id="PTHR42856">
    <property type="entry name" value="ACYL-COENZYME A THIOESTERASE PAAI"/>
    <property type="match status" value="1"/>
</dbReference>
<reference evidence="3 4" key="1">
    <citation type="submission" date="2020-02" db="EMBL/GenBank/DDBJ databases">
        <title>Comparative genome analysis reveals the metabolism and evolution of the thermophilic archaeal genus Metallosphaera.</title>
        <authorList>
            <person name="Jiang C."/>
        </authorList>
    </citation>
    <scope>NUCLEOTIDE SEQUENCE [LARGE SCALE GENOMIC DNA]</scope>
    <source>
        <strain evidence="3 4">Ric-A</strain>
    </source>
</reference>
<protein>
    <submittedName>
        <fullName evidence="3">Hotdog fold thioesterase</fullName>
    </submittedName>
</protein>
<dbReference type="GeneID" id="55642252"/>
<keyword evidence="4" id="KW-1185">Reference proteome</keyword>
<dbReference type="InterPro" id="IPR003736">
    <property type="entry name" value="PAAI_dom"/>
</dbReference>
<dbReference type="InterPro" id="IPR006683">
    <property type="entry name" value="Thioestr_dom"/>
</dbReference>
<dbReference type="KEGG" id="mten:GWK48_09870"/>
<dbReference type="PANTHER" id="PTHR42856:SF1">
    <property type="entry name" value="ACYL-COENZYME A THIOESTERASE PAAI"/>
    <property type="match status" value="1"/>
</dbReference>
<proteinExistence type="predicted"/>
<evidence type="ECO:0000313" key="4">
    <source>
        <dbReference type="Proteomes" id="UP000509301"/>
    </source>
</evidence>
<dbReference type="EMBL" id="CP049074">
    <property type="protein sequence ID" value="QKR00649.1"/>
    <property type="molecule type" value="Genomic_DNA"/>
</dbReference>
<evidence type="ECO:0000313" key="3">
    <source>
        <dbReference type="EMBL" id="QKR00649.1"/>
    </source>
</evidence>
<dbReference type="SUPFAM" id="SSF54637">
    <property type="entry name" value="Thioesterase/thiol ester dehydrase-isomerase"/>
    <property type="match status" value="1"/>
</dbReference>
<feature type="domain" description="Thioesterase" evidence="2">
    <location>
        <begin position="37"/>
        <end position="110"/>
    </location>
</feature>
<dbReference type="AlphaFoldDB" id="A0A6N0NYK4"/>
<dbReference type="NCBIfam" id="TIGR00369">
    <property type="entry name" value="unchar_dom_1"/>
    <property type="match status" value="1"/>
</dbReference>
<organism evidence="3 4">
    <name type="scientific">Metallosphaera tengchongensis</name>
    <dbReference type="NCBI Taxonomy" id="1532350"/>
    <lineage>
        <taxon>Archaea</taxon>
        <taxon>Thermoproteota</taxon>
        <taxon>Thermoprotei</taxon>
        <taxon>Sulfolobales</taxon>
        <taxon>Sulfolobaceae</taxon>
        <taxon>Metallosphaera</taxon>
    </lineage>
</organism>
<keyword evidence="1" id="KW-0378">Hydrolase</keyword>
<dbReference type="InterPro" id="IPR052723">
    <property type="entry name" value="Acyl-CoA_thioesterase_PaaI"/>
</dbReference>
<evidence type="ECO:0000256" key="1">
    <source>
        <dbReference type="ARBA" id="ARBA00022801"/>
    </source>
</evidence>
<evidence type="ECO:0000259" key="2">
    <source>
        <dbReference type="Pfam" id="PF03061"/>
    </source>
</evidence>
<dbReference type="CDD" id="cd03443">
    <property type="entry name" value="PaaI_thioesterase"/>
    <property type="match status" value="1"/>
</dbReference>
<gene>
    <name evidence="3" type="ORF">GWK48_09870</name>
</gene>
<dbReference type="Gene3D" id="3.10.129.10">
    <property type="entry name" value="Hotdog Thioesterase"/>
    <property type="match status" value="1"/>
</dbReference>
<dbReference type="Pfam" id="PF03061">
    <property type="entry name" value="4HBT"/>
    <property type="match status" value="1"/>
</dbReference>
<dbReference type="GO" id="GO:0016289">
    <property type="term" value="F:acyl-CoA hydrolase activity"/>
    <property type="evidence" value="ECO:0007669"/>
    <property type="project" value="TreeGrafter"/>
</dbReference>
<dbReference type="Proteomes" id="UP000509301">
    <property type="component" value="Chromosome"/>
</dbReference>
<dbReference type="RefSeq" id="WP_174631860.1">
    <property type="nucleotide sequence ID" value="NZ_CP049074.1"/>
</dbReference>
<sequence length="124" mass="13897">MQKRSPFVEHLNINVEEVRDGYARVSSIVSEVHLNTHGSAHGSFLFALADTAFEYVSNFSRDSVALHMDVDFRRPAFKGERVTAEAYLESSGKTTSLYRILVKNSEGKVLAYLTALAYHLDGRN</sequence>
<dbReference type="OrthoDB" id="24516at2157"/>
<dbReference type="InterPro" id="IPR029069">
    <property type="entry name" value="HotDog_dom_sf"/>
</dbReference>